<dbReference type="InterPro" id="IPR006311">
    <property type="entry name" value="TAT_signal"/>
</dbReference>
<dbReference type="Pfam" id="PF00331">
    <property type="entry name" value="Glyco_hydro_10"/>
    <property type="match status" value="1"/>
</dbReference>
<dbReference type="SUPFAM" id="SSF51445">
    <property type="entry name" value="(Trans)glycosidases"/>
    <property type="match status" value="1"/>
</dbReference>
<dbReference type="GO" id="GO:0031176">
    <property type="term" value="F:endo-1,4-beta-xylanase activity"/>
    <property type="evidence" value="ECO:0007669"/>
    <property type="project" value="UniProtKB-EC"/>
</dbReference>
<name>A0A5C6TUJ3_9SPHN</name>
<dbReference type="AlphaFoldDB" id="A0A5C6TUJ3"/>
<feature type="domain" description="GH10" evidence="11">
    <location>
        <begin position="26"/>
        <end position="366"/>
    </location>
</feature>
<keyword evidence="6 9" id="KW-0119">Carbohydrate metabolism</keyword>
<sequence length="375" mass="41231">MKLNRREAIAAALAMTAVPAFAAEAEATLNSLARAGGRRFGSAIGIRNGSFGDPRDTEVIAHECGLIVPENELKWQWTRPTPTSFDFRGADRIVAFGEAHHLAVRGHTLLWHHPGWFPDWVASYDFGASPAGEAARMIGEHVTTICRRYGTRIHGYDVVNEAVDAGTGTLRETAFSRAMGGAEPVLDLAFHSAREAAPHAQLVYNDYMSWAPDSAAHRAGVLRLLEGFKRRGVPVDALGVQSHIGSGNNPGDRPDFSTRDEAAWRAFLDEVTGMGYQLLITEFDVHDRGLPSDIASRDRIVADFARTYLDLMLSYPQLGDVLAWGMSDRYSWLQGRIAREDGLPKRGCPYDAEFRPKPLRAAIADAFHEAPTRHA</sequence>
<organism evidence="12 13">
    <name type="scientific">Allosphingosinicella ginsenosidimutans</name>
    <dbReference type="NCBI Taxonomy" id="1176539"/>
    <lineage>
        <taxon>Bacteria</taxon>
        <taxon>Pseudomonadati</taxon>
        <taxon>Pseudomonadota</taxon>
        <taxon>Alphaproteobacteria</taxon>
        <taxon>Sphingomonadales</taxon>
        <taxon>Sphingomonadaceae</taxon>
        <taxon>Allosphingosinicella</taxon>
    </lineage>
</organism>
<reference evidence="12 13" key="1">
    <citation type="journal article" date="2015" name="J. Microbiol.">
        <title>Sphingosinicella ginsenosidimutans sp. nov., with ginsenoside converting activity.</title>
        <authorList>
            <person name="Kim J.K."/>
            <person name="Kang M.S."/>
            <person name="Park S.C."/>
            <person name="Kim K.M."/>
            <person name="Choi K."/>
            <person name="Yoon M.H."/>
            <person name="Im W.T."/>
        </authorList>
    </citation>
    <scope>NUCLEOTIDE SEQUENCE [LARGE SCALE GENOMIC DNA]</scope>
    <source>
        <strain evidence="12 13">BS-11</strain>
    </source>
</reference>
<dbReference type="Proteomes" id="UP000321249">
    <property type="component" value="Unassembled WGS sequence"/>
</dbReference>
<evidence type="ECO:0000256" key="4">
    <source>
        <dbReference type="ARBA" id="ARBA00022729"/>
    </source>
</evidence>
<dbReference type="OrthoDB" id="9815836at2"/>
<keyword evidence="5 9" id="KW-0378">Hydrolase</keyword>
<dbReference type="InterPro" id="IPR001000">
    <property type="entry name" value="GH10_dom"/>
</dbReference>
<evidence type="ECO:0000313" key="13">
    <source>
        <dbReference type="Proteomes" id="UP000321249"/>
    </source>
</evidence>
<dbReference type="EMBL" id="VOQQ01000001">
    <property type="protein sequence ID" value="TXC64007.1"/>
    <property type="molecule type" value="Genomic_DNA"/>
</dbReference>
<keyword evidence="4 10" id="KW-0732">Signal</keyword>
<comment type="similarity">
    <text evidence="2 9">Belongs to the glycosyl hydrolase 10 (cellulase F) family.</text>
</comment>
<evidence type="ECO:0000256" key="3">
    <source>
        <dbReference type="ARBA" id="ARBA00022651"/>
    </source>
</evidence>
<dbReference type="Gene3D" id="3.20.20.80">
    <property type="entry name" value="Glycosidases"/>
    <property type="match status" value="1"/>
</dbReference>
<keyword evidence="8 9" id="KW-0624">Polysaccharide degradation</keyword>
<evidence type="ECO:0000313" key="12">
    <source>
        <dbReference type="EMBL" id="TXC64007.1"/>
    </source>
</evidence>
<accession>A0A5C6TUJ3</accession>
<evidence type="ECO:0000256" key="7">
    <source>
        <dbReference type="ARBA" id="ARBA00023295"/>
    </source>
</evidence>
<dbReference type="PRINTS" id="PR00134">
    <property type="entry name" value="GLHYDRLASE10"/>
</dbReference>
<dbReference type="InterPro" id="IPR044846">
    <property type="entry name" value="GH10"/>
</dbReference>
<evidence type="ECO:0000256" key="5">
    <source>
        <dbReference type="ARBA" id="ARBA00022801"/>
    </source>
</evidence>
<dbReference type="PANTHER" id="PTHR31490">
    <property type="entry name" value="GLYCOSYL HYDROLASE"/>
    <property type="match status" value="1"/>
</dbReference>
<dbReference type="PROSITE" id="PS51318">
    <property type="entry name" value="TAT"/>
    <property type="match status" value="1"/>
</dbReference>
<dbReference type="GO" id="GO:0045493">
    <property type="term" value="P:xylan catabolic process"/>
    <property type="evidence" value="ECO:0007669"/>
    <property type="project" value="UniProtKB-KW"/>
</dbReference>
<protein>
    <recommendedName>
        <fullName evidence="9">Beta-xylanase</fullName>
        <ecNumber evidence="9">3.2.1.8</ecNumber>
    </recommendedName>
</protein>
<dbReference type="PROSITE" id="PS51760">
    <property type="entry name" value="GH10_2"/>
    <property type="match status" value="1"/>
</dbReference>
<comment type="caution">
    <text evidence="12">The sequence shown here is derived from an EMBL/GenBank/DDBJ whole genome shotgun (WGS) entry which is preliminary data.</text>
</comment>
<evidence type="ECO:0000259" key="11">
    <source>
        <dbReference type="PROSITE" id="PS51760"/>
    </source>
</evidence>
<gene>
    <name evidence="12" type="ORF">FRZ32_10260</name>
</gene>
<evidence type="ECO:0000256" key="1">
    <source>
        <dbReference type="ARBA" id="ARBA00000681"/>
    </source>
</evidence>
<dbReference type="InterPro" id="IPR017853">
    <property type="entry name" value="GH"/>
</dbReference>
<dbReference type="RefSeq" id="WP_147043413.1">
    <property type="nucleotide sequence ID" value="NZ_BAABIR010000001.1"/>
</dbReference>
<feature type="signal peptide" evidence="10">
    <location>
        <begin position="1"/>
        <end position="22"/>
    </location>
</feature>
<dbReference type="PANTHER" id="PTHR31490:SF88">
    <property type="entry name" value="BETA-XYLANASE"/>
    <property type="match status" value="1"/>
</dbReference>
<evidence type="ECO:0000256" key="6">
    <source>
        <dbReference type="ARBA" id="ARBA00023277"/>
    </source>
</evidence>
<feature type="chain" id="PRO_5022723987" description="Beta-xylanase" evidence="10">
    <location>
        <begin position="23"/>
        <end position="375"/>
    </location>
</feature>
<evidence type="ECO:0000256" key="9">
    <source>
        <dbReference type="RuleBase" id="RU361174"/>
    </source>
</evidence>
<proteinExistence type="inferred from homology"/>
<comment type="catalytic activity">
    <reaction evidence="1 9">
        <text>Endohydrolysis of (1-&gt;4)-beta-D-xylosidic linkages in xylans.</text>
        <dbReference type="EC" id="3.2.1.8"/>
    </reaction>
</comment>
<keyword evidence="3 12" id="KW-0858">Xylan degradation</keyword>
<dbReference type="EC" id="3.2.1.8" evidence="9"/>
<keyword evidence="7 9" id="KW-0326">Glycosidase</keyword>
<dbReference type="SMART" id="SM00633">
    <property type="entry name" value="Glyco_10"/>
    <property type="match status" value="1"/>
</dbReference>
<evidence type="ECO:0000256" key="10">
    <source>
        <dbReference type="SAM" id="SignalP"/>
    </source>
</evidence>
<keyword evidence="13" id="KW-1185">Reference proteome</keyword>
<evidence type="ECO:0000256" key="2">
    <source>
        <dbReference type="ARBA" id="ARBA00007495"/>
    </source>
</evidence>
<evidence type="ECO:0000256" key="8">
    <source>
        <dbReference type="ARBA" id="ARBA00023326"/>
    </source>
</evidence>